<dbReference type="RefSeq" id="WP_021717899.1">
    <property type="nucleotide sequence ID" value="NZ_DBFJLF010000084.1"/>
</dbReference>
<accession>R6IHA5</accession>
<dbReference type="AlphaFoldDB" id="R6IHA5"/>
<evidence type="ECO:0008006" key="2">
    <source>
        <dbReference type="Google" id="ProtNLM"/>
    </source>
</evidence>
<organism evidence="1">
    <name type="scientific">Phascolarctobacterium faecium</name>
    <dbReference type="NCBI Taxonomy" id="33025"/>
    <lineage>
        <taxon>Bacteria</taxon>
        <taxon>Bacillati</taxon>
        <taxon>Bacillota</taxon>
        <taxon>Negativicutes</taxon>
        <taxon>Acidaminococcales</taxon>
        <taxon>Acidaminococcaceae</taxon>
        <taxon>Phascolarctobacterium</taxon>
    </lineage>
</organism>
<dbReference type="EMBL" id="CBDS010000066">
    <property type="protein sequence ID" value="CDB45924.1"/>
    <property type="molecule type" value="Genomic_DNA"/>
</dbReference>
<dbReference type="eggNOG" id="ENOG5032SY7">
    <property type="taxonomic scope" value="Bacteria"/>
</dbReference>
<comment type="caution">
    <text evidence="1">The sequence shown here is derived from an EMBL/GenBank/DDBJ whole genome shotgun (WGS) entry which is preliminary data.</text>
</comment>
<name>R6IHA5_9FIRM</name>
<dbReference type="HOGENOM" id="CLU_100483_0_0_9"/>
<protein>
    <recommendedName>
        <fullName evidence="2">Prophage minor tail protein Z (GPZ)</fullName>
    </recommendedName>
</protein>
<dbReference type="Pfam" id="PF06763">
    <property type="entry name" value="Minor_tail_Z"/>
    <property type="match status" value="1"/>
</dbReference>
<reference evidence="1" key="1">
    <citation type="submission" date="2012-11" db="EMBL/GenBank/DDBJ databases">
        <title>Dependencies among metagenomic species, viruses, plasmids and units of genetic variation.</title>
        <authorList>
            <person name="Nielsen H.B."/>
            <person name="Almeida M."/>
            <person name="Juncker A.S."/>
            <person name="Rasmussen S."/>
            <person name="Li J."/>
            <person name="Sunagawa S."/>
            <person name="Plichta D."/>
            <person name="Gautier L."/>
            <person name="Le Chatelier E."/>
            <person name="Peletier E."/>
            <person name="Bonde I."/>
            <person name="Nielsen T."/>
            <person name="Manichanh C."/>
            <person name="Arumugam M."/>
            <person name="Batto J."/>
            <person name="Santos M.B.Q.D."/>
            <person name="Blom N."/>
            <person name="Borruel N."/>
            <person name="Burgdorf K.S."/>
            <person name="Boumezbeur F."/>
            <person name="Casellas F."/>
            <person name="Dore J."/>
            <person name="Guarner F."/>
            <person name="Hansen T."/>
            <person name="Hildebrand F."/>
            <person name="Kaas R.S."/>
            <person name="Kennedy S."/>
            <person name="Kristiansen K."/>
            <person name="Kultima J.R."/>
            <person name="Leonard P."/>
            <person name="Levenez F."/>
            <person name="Lund O."/>
            <person name="Moumen B."/>
            <person name="Le Paslier D."/>
            <person name="Pons N."/>
            <person name="Pedersen O."/>
            <person name="Prifti E."/>
            <person name="Qin J."/>
            <person name="Raes J."/>
            <person name="Tap J."/>
            <person name="Tims S."/>
            <person name="Ussery D.W."/>
            <person name="Yamada T."/>
            <person name="MetaHit consortium"/>
            <person name="Renault P."/>
            <person name="Sicheritz-Ponten T."/>
            <person name="Bork P."/>
            <person name="Wang J."/>
            <person name="Brunak S."/>
            <person name="Ehrlich S.D."/>
        </authorList>
    </citation>
    <scope>NUCLEOTIDE SEQUENCE [LARGE SCALE GENOMIC DNA]</scope>
</reference>
<proteinExistence type="predicted"/>
<evidence type="ECO:0000313" key="1">
    <source>
        <dbReference type="EMBL" id="CDB45924.1"/>
    </source>
</evidence>
<dbReference type="STRING" id="1262914.BN533_00997"/>
<gene>
    <name evidence="1" type="ORF">BN533_00997</name>
</gene>
<dbReference type="InterPro" id="IPR010633">
    <property type="entry name" value="Phage_lambda_GpZ"/>
</dbReference>
<sequence length="184" mass="20484">MISIDAKEIEKAKSLLKNYPQQVKAAAASAINRTSTMVKTEVSKTIRKNYLISVKDIKSTLSIKRASRSKLTGMISSIGQAPLITAFRVRTYKKGPVRVQVMKKNKPKPVLGLFIGSSLKGYVGAMQRKNLSMRYPLRIPHGPSVPQMFSAESSMSVIATFAEKTLNQRFLHEVSYRYGKFGGR</sequence>